<sequence>MGLELRYPWALRATLSASLLSDPVVLSASLALRDSLGSEPLGLDLALDVRFVANERISLGLSTTLGWTLDALRFPSASLGLRAVYTLEPSTEQQIAALSRLSWQGQELRWSWGLEFSGRLP</sequence>
<evidence type="ECO:0000313" key="2">
    <source>
        <dbReference type="Proteomes" id="UP000265800"/>
    </source>
</evidence>
<name>A0A399EMD6_9DEIN</name>
<protein>
    <submittedName>
        <fullName evidence="1">Uncharacterized protein</fullName>
    </submittedName>
</protein>
<reference evidence="1 2" key="1">
    <citation type="submission" date="2018-08" db="EMBL/GenBank/DDBJ databases">
        <title>Meiothermus luteus KCTC 52599 genome sequencing project.</title>
        <authorList>
            <person name="Da Costa M.S."/>
            <person name="Albuquerque L."/>
            <person name="Raposo P."/>
            <person name="Froufe H.J.C."/>
            <person name="Barroso C.S."/>
            <person name="Egas C."/>
        </authorList>
    </citation>
    <scope>NUCLEOTIDE SEQUENCE [LARGE SCALE GENOMIC DNA]</scope>
    <source>
        <strain evidence="1 2">KCTC 52599</strain>
    </source>
</reference>
<proteinExistence type="predicted"/>
<organism evidence="1 2">
    <name type="scientific">Meiothermus luteus</name>
    <dbReference type="NCBI Taxonomy" id="2026184"/>
    <lineage>
        <taxon>Bacteria</taxon>
        <taxon>Thermotogati</taxon>
        <taxon>Deinococcota</taxon>
        <taxon>Deinococci</taxon>
        <taxon>Thermales</taxon>
        <taxon>Thermaceae</taxon>
        <taxon>Meiothermus</taxon>
    </lineage>
</organism>
<comment type="caution">
    <text evidence="1">The sequence shown here is derived from an EMBL/GenBank/DDBJ whole genome shotgun (WGS) entry which is preliminary data.</text>
</comment>
<accession>A0A399EMD6</accession>
<dbReference type="Proteomes" id="UP000265800">
    <property type="component" value="Unassembled WGS sequence"/>
</dbReference>
<evidence type="ECO:0000313" key="1">
    <source>
        <dbReference type="EMBL" id="RIH85874.1"/>
    </source>
</evidence>
<gene>
    <name evidence="1" type="ORF">Mlute_01462</name>
</gene>
<dbReference type="AlphaFoldDB" id="A0A399EMD6"/>
<keyword evidence="2" id="KW-1185">Reference proteome</keyword>
<dbReference type="RefSeq" id="WP_119360090.1">
    <property type="nucleotide sequence ID" value="NZ_QWKZ01000039.1"/>
</dbReference>
<dbReference type="EMBL" id="QWKZ01000039">
    <property type="protein sequence ID" value="RIH85874.1"/>
    <property type="molecule type" value="Genomic_DNA"/>
</dbReference>